<evidence type="ECO:0000259" key="1">
    <source>
        <dbReference type="Pfam" id="PF04326"/>
    </source>
</evidence>
<dbReference type="EMBL" id="JABCUI010000003">
    <property type="protein sequence ID" value="NMW87624.1"/>
    <property type="molecule type" value="Genomic_DNA"/>
</dbReference>
<organism evidence="3 4">
    <name type="scientific">Mobiluncus curtisii</name>
    <dbReference type="NCBI Taxonomy" id="2051"/>
    <lineage>
        <taxon>Bacteria</taxon>
        <taxon>Bacillati</taxon>
        <taxon>Actinomycetota</taxon>
        <taxon>Actinomycetes</taxon>
        <taxon>Actinomycetales</taxon>
        <taxon>Actinomycetaceae</taxon>
        <taxon>Mobiluncus</taxon>
    </lineage>
</organism>
<dbReference type="Gene3D" id="3.30.950.30">
    <property type="entry name" value="Schlafen, AAA domain"/>
    <property type="match status" value="1"/>
</dbReference>
<dbReference type="Pfam" id="PF04326">
    <property type="entry name" value="SLFN_AlbA_2"/>
    <property type="match status" value="1"/>
</dbReference>
<accession>A0A7Y0YCH1</accession>
<dbReference type="InterPro" id="IPR007421">
    <property type="entry name" value="Schlafen_AlbA_2_dom"/>
</dbReference>
<proteinExistence type="predicted"/>
<dbReference type="InterPro" id="IPR038461">
    <property type="entry name" value="Schlafen_AlbA_2_dom_sf"/>
</dbReference>
<dbReference type="Gene3D" id="3.30.565.60">
    <property type="match status" value="1"/>
</dbReference>
<gene>
    <name evidence="3" type="ORF">HHJ67_07680</name>
</gene>
<dbReference type="GO" id="GO:0003677">
    <property type="term" value="F:DNA binding"/>
    <property type="evidence" value="ECO:0007669"/>
    <property type="project" value="InterPro"/>
</dbReference>
<dbReference type="AlphaFoldDB" id="A0A7Y0YCH1"/>
<dbReference type="PANTHER" id="PTHR30595">
    <property type="entry name" value="GLPR-RELATED TRANSCRIPTIONAL REPRESSOR"/>
    <property type="match status" value="1"/>
</dbReference>
<feature type="domain" description="HTH iclR-type" evidence="2">
    <location>
        <begin position="437"/>
        <end position="477"/>
    </location>
</feature>
<dbReference type="SUPFAM" id="SSF46785">
    <property type="entry name" value="Winged helix' DNA-binding domain"/>
    <property type="match status" value="1"/>
</dbReference>
<sequence length="495" mass="54032">MLSGKFGLSVGRKGAKMDAEELARIITQLRLIGADQQNVEVKTGVGKSVLETLSAFANASGGLLIFGLSEADGFTPVDKFDALAARNALIDRCSQITPCLRPQVDIVPFENIQLLVATIEPVLASERPAYVTEKGVYRGSYLRVGDADQMMRNYEVDRLLEEQHQPLWDTEYVELAGIEDLDSVALRDFLTGQKSLRPKTFAQGAETAYARLHVAKDGHPSLAALLAMGEYPQEFFPRLNVTFGLYPGTSKGDVTKGLRLLESANLTGSIPELVEAVIGKVRANMRTGALINDVFRKELPDYPLVAVREAIVNALLHRDYSPTARGTQVQVNMFVDRLEITSPGGLFGGVTVDSLGKDGLSSTRNQWLATFLENVRTPDGGLVAENRGTGFAVIEQSLADALMPPAKVRESLTSFTIIFERRHVAKTETYASAKDHVLAILNSRTTGSTTEIVQATGLSRTAVQRAVNQLIEEGLVEPMEPARSPKQRYRTLSVR</sequence>
<dbReference type="Pfam" id="PF13749">
    <property type="entry name" value="HATPase_c_4"/>
    <property type="match status" value="1"/>
</dbReference>
<reference evidence="3 4" key="1">
    <citation type="submission" date="2020-04" db="EMBL/GenBank/DDBJ databases">
        <title>Antimicrobial susceptibility and clonality of vaginal-derived multi-drug resistant Mobiluncus isolates in China.</title>
        <authorList>
            <person name="Zhang X."/>
        </authorList>
    </citation>
    <scope>NUCLEOTIDE SEQUENCE [LARGE SCALE GENOMIC DNA]</scope>
    <source>
        <strain evidence="3 4">19</strain>
    </source>
</reference>
<evidence type="ECO:0000259" key="2">
    <source>
        <dbReference type="Pfam" id="PF09339"/>
    </source>
</evidence>
<dbReference type="Gene3D" id="1.10.10.10">
    <property type="entry name" value="Winged helix-like DNA-binding domain superfamily/Winged helix DNA-binding domain"/>
    <property type="match status" value="1"/>
</dbReference>
<dbReference type="InterPro" id="IPR036390">
    <property type="entry name" value="WH_DNA-bd_sf"/>
</dbReference>
<feature type="domain" description="Schlafen AlbA-2" evidence="1">
    <location>
        <begin position="37"/>
        <end position="151"/>
    </location>
</feature>
<comment type="caution">
    <text evidence="3">The sequence shown here is derived from an EMBL/GenBank/DDBJ whole genome shotgun (WGS) entry which is preliminary data.</text>
</comment>
<dbReference type="PANTHER" id="PTHR30595:SF6">
    <property type="entry name" value="SCHLAFEN ALBA-2 DOMAIN-CONTAINING PROTEIN"/>
    <property type="match status" value="1"/>
</dbReference>
<evidence type="ECO:0000313" key="4">
    <source>
        <dbReference type="Proteomes" id="UP000553981"/>
    </source>
</evidence>
<dbReference type="Proteomes" id="UP000553981">
    <property type="component" value="Unassembled WGS sequence"/>
</dbReference>
<dbReference type="Pfam" id="PF09339">
    <property type="entry name" value="HTH_IclR"/>
    <property type="match status" value="1"/>
</dbReference>
<protein>
    <submittedName>
        <fullName evidence="3">Helix-turn-helix domain-containing protein</fullName>
    </submittedName>
</protein>
<dbReference type="InterPro" id="IPR038475">
    <property type="entry name" value="RecG_C_sf"/>
</dbReference>
<evidence type="ECO:0000313" key="3">
    <source>
        <dbReference type="EMBL" id="NMW87624.1"/>
    </source>
</evidence>
<name>A0A7Y0YCH1_9ACTO</name>
<dbReference type="GO" id="GO:0006355">
    <property type="term" value="P:regulation of DNA-templated transcription"/>
    <property type="evidence" value="ECO:0007669"/>
    <property type="project" value="InterPro"/>
</dbReference>
<dbReference type="InterPro" id="IPR036388">
    <property type="entry name" value="WH-like_DNA-bd_sf"/>
</dbReference>
<dbReference type="InterPro" id="IPR005471">
    <property type="entry name" value="Tscrpt_reg_IclR_N"/>
</dbReference>